<reference evidence="1" key="1">
    <citation type="submission" date="2022-08" db="EMBL/GenBank/DDBJ databases">
        <authorList>
            <person name="Gutierrez-Valencia J."/>
        </authorList>
    </citation>
    <scope>NUCLEOTIDE SEQUENCE</scope>
</reference>
<dbReference type="AlphaFoldDB" id="A0AAV0H119"/>
<dbReference type="Proteomes" id="UP001154282">
    <property type="component" value="Unassembled WGS sequence"/>
</dbReference>
<proteinExistence type="predicted"/>
<comment type="caution">
    <text evidence="1">The sequence shown here is derived from an EMBL/GenBank/DDBJ whole genome shotgun (WGS) entry which is preliminary data.</text>
</comment>
<organism evidence="1 2">
    <name type="scientific">Linum tenue</name>
    <dbReference type="NCBI Taxonomy" id="586396"/>
    <lineage>
        <taxon>Eukaryota</taxon>
        <taxon>Viridiplantae</taxon>
        <taxon>Streptophyta</taxon>
        <taxon>Embryophyta</taxon>
        <taxon>Tracheophyta</taxon>
        <taxon>Spermatophyta</taxon>
        <taxon>Magnoliopsida</taxon>
        <taxon>eudicotyledons</taxon>
        <taxon>Gunneridae</taxon>
        <taxon>Pentapetalae</taxon>
        <taxon>rosids</taxon>
        <taxon>fabids</taxon>
        <taxon>Malpighiales</taxon>
        <taxon>Linaceae</taxon>
        <taxon>Linum</taxon>
    </lineage>
</organism>
<evidence type="ECO:0000313" key="1">
    <source>
        <dbReference type="EMBL" id="CAI0378961.1"/>
    </source>
</evidence>
<name>A0AAV0H119_9ROSI</name>
<accession>A0AAV0H119</accession>
<protein>
    <submittedName>
        <fullName evidence="1">Uncharacterized protein</fullName>
    </submittedName>
</protein>
<keyword evidence="2" id="KW-1185">Reference proteome</keyword>
<sequence>MRQGVRFYRLGVQHEPLLQVLRENTGPWGTFGIWQNRDGKTLSFPSMKPMSKADPIAAKIKSTATVVEQVIAREKSAAAVASHRHRQRRLRWLQRWSRQQTCA</sequence>
<dbReference type="EMBL" id="CAMGYJ010000002">
    <property type="protein sequence ID" value="CAI0378961.1"/>
    <property type="molecule type" value="Genomic_DNA"/>
</dbReference>
<evidence type="ECO:0000313" key="2">
    <source>
        <dbReference type="Proteomes" id="UP001154282"/>
    </source>
</evidence>
<gene>
    <name evidence="1" type="ORF">LITE_LOCUS2094</name>
</gene>